<feature type="coiled-coil region" evidence="1">
    <location>
        <begin position="31"/>
        <end position="69"/>
    </location>
</feature>
<dbReference type="InterPro" id="IPR036047">
    <property type="entry name" value="F-box-like_dom_sf"/>
</dbReference>
<evidence type="ECO:0000256" key="1">
    <source>
        <dbReference type="SAM" id="Coils"/>
    </source>
</evidence>
<dbReference type="InterPro" id="IPR032675">
    <property type="entry name" value="LRR_dom_sf"/>
</dbReference>
<dbReference type="KEGG" id="mrr:Moror_7991"/>
<dbReference type="InterPro" id="IPR001810">
    <property type="entry name" value="F-box_dom"/>
</dbReference>
<dbReference type="SUPFAM" id="SSF81383">
    <property type="entry name" value="F-box domain"/>
    <property type="match status" value="1"/>
</dbReference>
<evidence type="ECO:0000313" key="4">
    <source>
        <dbReference type="Proteomes" id="UP000017559"/>
    </source>
</evidence>
<evidence type="ECO:0000313" key="3">
    <source>
        <dbReference type="EMBL" id="ESK94524.1"/>
    </source>
</evidence>
<dbReference type="HOGENOM" id="CLU_007608_0_0_1"/>
<sequence length="625" mass="69424">MSSPFDSLSDPPDSVSLGNARISLQSQLKVLAQLDGKISIAEAELAQIIREARCAINEMNREKSLLEDQILHTQSYLAPIRRLPAELVRYVFNWCFEEDPCVAWTLAAVCRKWRRLALSMHKIWSKIRLLTTQTSSPDVIRLWLERSGPSVPLDIEIYLRVAKASSDPVPNSRLRRRSSSPGPGTNYFSLYPTYAAPTAHYVIPHAHPSSFAMSSANHIVLDIGPSPVPSSLHPASGSKNDRGVGNGVHWGYITMFYLVEQIRRWERFVFRFDKQFHSIAALKSIHGDAPLLREFEISASEPLYNHDSFWPTFTNNSPSTPNPSLPQLRHVTLHYATFKAASPLFGPGLHTLSLRSLPSAHLPLDRLTSVLNANRQTLQVLALNFPSVTPAILPLTALCLPEVRELSLGGHYLLTQLMDILVLPKLEELNVDVEVRDAVEEVISSMVSRMGNTPGLVGDGIKHLSVAWGWGCGRGAIRRRKSADPSWNPHQESEVTSKSLYCTPISSWALLSELPQLESLRVGGTPMDLMLAALGVPDDDMGPPIPTPQCTNLKELGMKHCHAHAEGVAKLVQFVEARNQENDDMEKLTELEIIDCGTYVGPDVVSWLEERVENVRVVDGAINER</sequence>
<dbReference type="STRING" id="1381753.V2YS79"/>
<feature type="domain" description="F-box" evidence="2">
    <location>
        <begin position="77"/>
        <end position="127"/>
    </location>
</feature>
<dbReference type="AlphaFoldDB" id="V2YS79"/>
<organism evidence="3 4">
    <name type="scientific">Moniliophthora roreri (strain MCA 2997)</name>
    <name type="common">Cocoa frosty pod rot fungus</name>
    <name type="synonym">Crinipellis roreri</name>
    <dbReference type="NCBI Taxonomy" id="1381753"/>
    <lineage>
        <taxon>Eukaryota</taxon>
        <taxon>Fungi</taxon>
        <taxon>Dikarya</taxon>
        <taxon>Basidiomycota</taxon>
        <taxon>Agaricomycotina</taxon>
        <taxon>Agaricomycetes</taxon>
        <taxon>Agaricomycetidae</taxon>
        <taxon>Agaricales</taxon>
        <taxon>Marasmiineae</taxon>
        <taxon>Marasmiaceae</taxon>
        <taxon>Moniliophthora</taxon>
    </lineage>
</organism>
<reference evidence="3 4" key="1">
    <citation type="journal article" date="2014" name="BMC Genomics">
        <title>Genome and secretome analysis of the hemibiotrophic fungal pathogen, Moniliophthora roreri, which causes frosty pod rot disease of cacao: mechanisms of the biotrophic and necrotrophic phases.</title>
        <authorList>
            <person name="Meinhardt L.W."/>
            <person name="Costa G.G.L."/>
            <person name="Thomazella D.P.T."/>
            <person name="Teixeira P.J.P.L."/>
            <person name="Carazzolle M.F."/>
            <person name="Schuster S.C."/>
            <person name="Carlson J.E."/>
            <person name="Guiltinan M.J."/>
            <person name="Mieczkowski P."/>
            <person name="Farmer A."/>
            <person name="Ramaraj T."/>
            <person name="Crozier J."/>
            <person name="Davis R.E."/>
            <person name="Shao J."/>
            <person name="Melnick R.L."/>
            <person name="Pereira G.A.G."/>
            <person name="Bailey B.A."/>
        </authorList>
    </citation>
    <scope>NUCLEOTIDE SEQUENCE [LARGE SCALE GENOMIC DNA]</scope>
    <source>
        <strain evidence="3 4">MCA 2997</strain>
    </source>
</reference>
<dbReference type="SUPFAM" id="SSF52047">
    <property type="entry name" value="RNI-like"/>
    <property type="match status" value="1"/>
</dbReference>
<keyword evidence="4" id="KW-1185">Reference proteome</keyword>
<keyword evidence="1" id="KW-0175">Coiled coil</keyword>
<dbReference type="OrthoDB" id="3208947at2759"/>
<dbReference type="CDD" id="cd09917">
    <property type="entry name" value="F-box_SF"/>
    <property type="match status" value="1"/>
</dbReference>
<evidence type="ECO:0000259" key="2">
    <source>
        <dbReference type="PROSITE" id="PS50181"/>
    </source>
</evidence>
<comment type="caution">
    <text evidence="3">The sequence shown here is derived from an EMBL/GenBank/DDBJ whole genome shotgun (WGS) entry which is preliminary data.</text>
</comment>
<protein>
    <recommendedName>
        <fullName evidence="2">F-box domain-containing protein</fullName>
    </recommendedName>
</protein>
<name>V2YS79_MONRO</name>
<accession>V2YS79</accession>
<proteinExistence type="predicted"/>
<dbReference type="PROSITE" id="PS50181">
    <property type="entry name" value="FBOX"/>
    <property type="match status" value="1"/>
</dbReference>
<dbReference type="Proteomes" id="UP000017559">
    <property type="component" value="Unassembled WGS sequence"/>
</dbReference>
<dbReference type="EMBL" id="AWSO01000130">
    <property type="protein sequence ID" value="ESK94524.1"/>
    <property type="molecule type" value="Genomic_DNA"/>
</dbReference>
<dbReference type="Gene3D" id="3.80.10.10">
    <property type="entry name" value="Ribonuclease Inhibitor"/>
    <property type="match status" value="1"/>
</dbReference>
<gene>
    <name evidence="3" type="ORF">Moror_7991</name>
</gene>